<reference evidence="7 8" key="1">
    <citation type="submission" date="2014-06" db="EMBL/GenBank/DDBJ databases">
        <title>The Genome of the Aflatoxigenic Filamentous Fungus Aspergillus nomius.</title>
        <authorList>
            <person name="Moore M.G."/>
            <person name="Shannon B.M."/>
            <person name="Brian M.M."/>
        </authorList>
    </citation>
    <scope>NUCLEOTIDE SEQUENCE [LARGE SCALE GENOMIC DNA]</scope>
    <source>
        <strain evidence="7 8">NRRL 13137</strain>
    </source>
</reference>
<dbReference type="PANTHER" id="PTHR38111:SF6">
    <property type="entry name" value="FINGER DOMAIN PROTEIN, PUTATIVE (AFU_ORTHOLOGUE AFUA_8G01940)-RELATED"/>
    <property type="match status" value="1"/>
</dbReference>
<keyword evidence="3" id="KW-0804">Transcription</keyword>
<evidence type="ECO:0000256" key="2">
    <source>
        <dbReference type="ARBA" id="ARBA00023125"/>
    </source>
</evidence>
<dbReference type="InterPro" id="IPR036864">
    <property type="entry name" value="Zn2-C6_fun-type_DNA-bd_sf"/>
</dbReference>
<dbReference type="EMBL" id="JNOM01000116">
    <property type="protein sequence ID" value="KNG86403.1"/>
    <property type="molecule type" value="Genomic_DNA"/>
</dbReference>
<name>A0A0L1J4R1_ASPN3</name>
<keyword evidence="8" id="KW-1185">Reference proteome</keyword>
<dbReference type="GO" id="GO:0008270">
    <property type="term" value="F:zinc ion binding"/>
    <property type="evidence" value="ECO:0007669"/>
    <property type="project" value="InterPro"/>
</dbReference>
<dbReference type="Gene3D" id="4.10.240.10">
    <property type="entry name" value="Zn(2)-C6 fungal-type DNA-binding domain"/>
    <property type="match status" value="1"/>
</dbReference>
<dbReference type="RefSeq" id="XP_015407326.1">
    <property type="nucleotide sequence ID" value="XM_015550749.1"/>
</dbReference>
<accession>A0A0L1J4R1</accession>
<dbReference type="GO" id="GO:0009893">
    <property type="term" value="P:positive regulation of metabolic process"/>
    <property type="evidence" value="ECO:0007669"/>
    <property type="project" value="UniProtKB-ARBA"/>
</dbReference>
<keyword evidence="2" id="KW-0238">DNA-binding</keyword>
<dbReference type="GO" id="GO:0000981">
    <property type="term" value="F:DNA-binding transcription factor activity, RNA polymerase II-specific"/>
    <property type="evidence" value="ECO:0007669"/>
    <property type="project" value="InterPro"/>
</dbReference>
<dbReference type="SUPFAM" id="SSF57701">
    <property type="entry name" value="Zn2/Cys6 DNA-binding domain"/>
    <property type="match status" value="1"/>
</dbReference>
<feature type="region of interest" description="Disordered" evidence="5">
    <location>
        <begin position="59"/>
        <end position="80"/>
    </location>
</feature>
<organism evidence="7 8">
    <name type="scientific">Aspergillus nomiae NRRL (strain ATCC 15546 / NRRL 13137 / CBS 260.88 / M93)</name>
    <dbReference type="NCBI Taxonomy" id="1509407"/>
    <lineage>
        <taxon>Eukaryota</taxon>
        <taxon>Fungi</taxon>
        <taxon>Dikarya</taxon>
        <taxon>Ascomycota</taxon>
        <taxon>Pezizomycotina</taxon>
        <taxon>Eurotiomycetes</taxon>
        <taxon>Eurotiomycetidae</taxon>
        <taxon>Eurotiales</taxon>
        <taxon>Aspergillaceae</taxon>
        <taxon>Aspergillus</taxon>
        <taxon>Aspergillus subgen. Circumdati</taxon>
    </lineage>
</organism>
<evidence type="ECO:0000256" key="5">
    <source>
        <dbReference type="SAM" id="MobiDB-lite"/>
    </source>
</evidence>
<dbReference type="InterPro" id="IPR053178">
    <property type="entry name" value="Osmoadaptation_assoc"/>
</dbReference>
<evidence type="ECO:0000256" key="3">
    <source>
        <dbReference type="ARBA" id="ARBA00023163"/>
    </source>
</evidence>
<dbReference type="OrthoDB" id="3525185at2759"/>
<evidence type="ECO:0000256" key="4">
    <source>
        <dbReference type="ARBA" id="ARBA00023242"/>
    </source>
</evidence>
<feature type="domain" description="Zn(2)-C6 fungal-type" evidence="6">
    <location>
        <begin position="9"/>
        <end position="37"/>
    </location>
</feature>
<comment type="caution">
    <text evidence="7">The sequence shown here is derived from an EMBL/GenBank/DDBJ whole genome shotgun (WGS) entry which is preliminary data.</text>
</comment>
<dbReference type="GO" id="GO:0003677">
    <property type="term" value="F:DNA binding"/>
    <property type="evidence" value="ECO:0007669"/>
    <property type="project" value="UniProtKB-KW"/>
</dbReference>
<dbReference type="GeneID" id="26807296"/>
<sequence>MTGASNSKGCRMCVNRRIKCDEARPQCLRCIKRGCECPGYDRHFKFRDQTQALQQRYRREPLGRPSRTPPRVQKQKQARPTELSELIIDEVFAPGLTFAALDIQTKERFNDFLDYYFPAYSIWSSRLEVDWMDFVRQQGLTCPQALIWAIRALNTFHMGVVRGDKGVIACGRHMYGRGIKHLAYILQTPAALTDETLAAAILLGAYEMLDESCKNSWVLHCGGVRHLMCARGPAAHKHGIGRTLLLCFRNFLVKEAFRQGEPCFLENPEWSLTVNESSSTENEGNKYDLVNHALLFIFNEIVRCPGYYAATRAIIQSQENTKPAAIGQLIGRMTGTKTRLTGLRARIVLASKEDTITTSLGSSTAMTPSKYAKIISKQPCITILSSALLLLDQLMTVLELHQNSRSRIEFESEDARVKTDHESHDPSTDLALEAKMQEGLNKFSAAMVFPCIRGISIQSVKEVGT</sequence>
<evidence type="ECO:0000313" key="8">
    <source>
        <dbReference type="Proteomes" id="UP000037505"/>
    </source>
</evidence>
<keyword evidence="1" id="KW-0805">Transcription regulation</keyword>
<evidence type="ECO:0000259" key="6">
    <source>
        <dbReference type="PROSITE" id="PS50048"/>
    </source>
</evidence>
<dbReference type="InterPro" id="IPR001138">
    <property type="entry name" value="Zn2Cys6_DnaBD"/>
</dbReference>
<protein>
    <recommendedName>
        <fullName evidence="6">Zn(2)-C6 fungal-type domain-containing protein</fullName>
    </recommendedName>
</protein>
<dbReference type="Proteomes" id="UP000037505">
    <property type="component" value="Unassembled WGS sequence"/>
</dbReference>
<dbReference type="PROSITE" id="PS50048">
    <property type="entry name" value="ZN2_CY6_FUNGAL_2"/>
    <property type="match status" value="1"/>
</dbReference>
<gene>
    <name evidence="7" type="ORF">ANOM_005492</name>
</gene>
<dbReference type="PANTHER" id="PTHR38111">
    <property type="entry name" value="ZN(2)-C6 FUNGAL-TYPE DOMAIN-CONTAINING PROTEIN-RELATED"/>
    <property type="match status" value="1"/>
</dbReference>
<keyword evidence="4" id="KW-0539">Nucleus</keyword>
<evidence type="ECO:0000256" key="1">
    <source>
        <dbReference type="ARBA" id="ARBA00023015"/>
    </source>
</evidence>
<proteinExistence type="predicted"/>
<evidence type="ECO:0000313" key="7">
    <source>
        <dbReference type="EMBL" id="KNG86403.1"/>
    </source>
</evidence>
<dbReference type="Pfam" id="PF00172">
    <property type="entry name" value="Zn_clus"/>
    <property type="match status" value="1"/>
</dbReference>
<dbReference type="STRING" id="1509407.A0A0L1J4R1"/>
<dbReference type="AlphaFoldDB" id="A0A0L1J4R1"/>
<dbReference type="CDD" id="cd00067">
    <property type="entry name" value="GAL4"/>
    <property type="match status" value="1"/>
</dbReference>
<dbReference type="SMART" id="SM00066">
    <property type="entry name" value="GAL4"/>
    <property type="match status" value="1"/>
</dbReference>